<keyword evidence="3" id="KW-1185">Reference proteome</keyword>
<protein>
    <submittedName>
        <fullName evidence="2">Permease</fullName>
    </submittedName>
</protein>
<dbReference type="RefSeq" id="WP_006284621.1">
    <property type="nucleotide sequence ID" value="NZ_BALG01000027.1"/>
</dbReference>
<feature type="transmembrane region" description="Helical" evidence="1">
    <location>
        <begin position="127"/>
        <end position="146"/>
    </location>
</feature>
<evidence type="ECO:0000313" key="2">
    <source>
        <dbReference type="EMBL" id="GAC41313.1"/>
    </source>
</evidence>
<keyword evidence="1" id="KW-1133">Transmembrane helix</keyword>
<comment type="caution">
    <text evidence="2">The sequence shown here is derived from an EMBL/GenBank/DDBJ whole genome shotgun (WGS) entry which is preliminary data.</text>
</comment>
<evidence type="ECO:0000313" key="3">
    <source>
        <dbReference type="Proteomes" id="UP000029453"/>
    </source>
</evidence>
<feature type="transmembrane region" description="Helical" evidence="1">
    <location>
        <begin position="152"/>
        <end position="172"/>
    </location>
</feature>
<name>M9M2E7_PAEPP</name>
<gene>
    <name evidence="2" type="ORF">PPOP_0663</name>
</gene>
<sequence>MAYVQSLSLHLDIQSKKNTIFFTGCSVGYTETEKIIASNLSQMVHDEEFYRKHNLIKVNFDVKVKRRNKIEIRSIYLIKDTGHVIKRPLEAVILLDGEDDTATQKRDGVVSMPANDRTYNVIFKSSLSIFILSFIFFAISVVTKIIPLEVSITGTVMSLTISLATVGLDFLFRRNFE</sequence>
<keyword evidence="1" id="KW-0812">Transmembrane</keyword>
<keyword evidence="1" id="KW-0472">Membrane</keyword>
<dbReference type="EMBL" id="BALG01000027">
    <property type="protein sequence ID" value="GAC41313.1"/>
    <property type="molecule type" value="Genomic_DNA"/>
</dbReference>
<dbReference type="AlphaFoldDB" id="M9M2E7"/>
<accession>M9M2E7</accession>
<evidence type="ECO:0000256" key="1">
    <source>
        <dbReference type="SAM" id="Phobius"/>
    </source>
</evidence>
<dbReference type="Proteomes" id="UP000029453">
    <property type="component" value="Unassembled WGS sequence"/>
</dbReference>
<reference evidence="2 3" key="1">
    <citation type="submission" date="2012-10" db="EMBL/GenBank/DDBJ databases">
        <title>Draft Genome Sequence of Paenibacillus popilliae ATCC 14706T.</title>
        <authorList>
            <person name="Iiyama K."/>
            <person name="Mori K."/>
            <person name="Mon H."/>
            <person name="Chieda Y."/>
            <person name="Lee J.M."/>
            <person name="Kusakabe T."/>
            <person name="Tashiro K."/>
            <person name="Asano S."/>
            <person name="Yasunaga-Aoki C."/>
            <person name="Shimizu S."/>
        </authorList>
    </citation>
    <scope>NUCLEOTIDE SEQUENCE [LARGE SCALE GENOMIC DNA]</scope>
    <source>
        <strain evidence="2 3">ATCC 14706</strain>
    </source>
</reference>
<organism evidence="2 3">
    <name type="scientific">Paenibacillus popilliae ATCC 14706</name>
    <dbReference type="NCBI Taxonomy" id="1212764"/>
    <lineage>
        <taxon>Bacteria</taxon>
        <taxon>Bacillati</taxon>
        <taxon>Bacillota</taxon>
        <taxon>Bacilli</taxon>
        <taxon>Bacillales</taxon>
        <taxon>Paenibacillaceae</taxon>
        <taxon>Paenibacillus</taxon>
    </lineage>
</organism>
<proteinExistence type="predicted"/>